<evidence type="ECO:0000313" key="2">
    <source>
        <dbReference type="EMBL" id="ORZ05604.1"/>
    </source>
</evidence>
<proteinExistence type="predicted"/>
<accession>A0A1X2HZ51</accession>
<dbReference type="InterPro" id="IPR053002">
    <property type="entry name" value="Metalloproteinase_M10B"/>
</dbReference>
<dbReference type="GO" id="GO:0005737">
    <property type="term" value="C:cytoplasm"/>
    <property type="evidence" value="ECO:0007669"/>
    <property type="project" value="TreeGrafter"/>
</dbReference>
<dbReference type="OrthoDB" id="74460at2759"/>
<dbReference type="InterPro" id="IPR001229">
    <property type="entry name" value="Jacalin-like_lectin_dom"/>
</dbReference>
<dbReference type="SUPFAM" id="SSF51101">
    <property type="entry name" value="Mannose-binding lectins"/>
    <property type="match status" value="1"/>
</dbReference>
<dbReference type="EMBL" id="MCGE01000043">
    <property type="protein sequence ID" value="ORZ05604.1"/>
    <property type="molecule type" value="Genomic_DNA"/>
</dbReference>
<reference evidence="2 3" key="1">
    <citation type="submission" date="2016-07" db="EMBL/GenBank/DDBJ databases">
        <title>Pervasive Adenine N6-methylation of Active Genes in Fungi.</title>
        <authorList>
            <consortium name="DOE Joint Genome Institute"/>
            <person name="Mondo S.J."/>
            <person name="Dannebaum R.O."/>
            <person name="Kuo R.C."/>
            <person name="Labutti K."/>
            <person name="Haridas S."/>
            <person name="Kuo A."/>
            <person name="Salamov A."/>
            <person name="Ahrendt S.R."/>
            <person name="Lipzen A."/>
            <person name="Sullivan W."/>
            <person name="Andreopoulos W.B."/>
            <person name="Clum A."/>
            <person name="Lindquist E."/>
            <person name="Daum C."/>
            <person name="Ramamoorthy G.K."/>
            <person name="Gryganskyi A."/>
            <person name="Culley D."/>
            <person name="Magnuson J.K."/>
            <person name="James T.Y."/>
            <person name="O'Malley M.A."/>
            <person name="Stajich J.E."/>
            <person name="Spatafora J.W."/>
            <person name="Visel A."/>
            <person name="Grigoriev I.V."/>
        </authorList>
    </citation>
    <scope>NUCLEOTIDE SEQUENCE [LARGE SCALE GENOMIC DNA]</scope>
    <source>
        <strain evidence="2 3">NRRL 1336</strain>
    </source>
</reference>
<dbReference type="PANTHER" id="PTHR21054">
    <property type="entry name" value="ZINC METALLOPROTEINASE-RELATED"/>
    <property type="match status" value="1"/>
</dbReference>
<feature type="domain" description="Jacalin-type lectin" evidence="1">
    <location>
        <begin position="514"/>
        <end position="647"/>
    </location>
</feature>
<dbReference type="Pfam" id="PF12044">
    <property type="entry name" value="Metallopep"/>
    <property type="match status" value="1"/>
</dbReference>
<sequence length="647" mass="71099">MAPPPPLPPNRPTITILNIQDGETVHQRFLLVYGEATHQHPDHSGITVTCRDFPATTWPCVQQRFKALVHLDPGPNTVTFTTPSSTLAFHVYYLPLLQNPPLKLVIWAAKDSPLVYDTPPQKRNEQGVAVAIEKLRLAGYLWQSFCAEQMHRHGLGRRTFRLEEAWLPDTTAGGGGSGGGGDPTMQQQQQRHTAVVRVLRSTQHSLQTIRDARRAQQNPQRDETVPSLFDLFMEDLRADPDLGARLILDAHWDARQQLVVGHAALGGGSGELRLGMFGSHALHAFPRSIHDIVGAMMDTTPTDTRYVANDANESGCWWKALNVGMGAMLHEVGHMFTLSHTPTGLMARGFNQWNRTFMIQEPGRAGIITPDDEGGSKWHRVDVIRLRTHPAFRLPLDTDRSASAKLAGPSFMPTGHDALEISSPAGITMVEVWVNGRYATHFEYNDDTTMTTLLHFSLSELQQASPIPIHPNNDTVKLEVTTPFQQTEVLENMVRFLHDSHVRLPNWPTPVLKGKGCGNQGLGGGNHKPMVVVLDGVVGVRAYSGDFLDGLEFIFKGSQNGILLGKKGGHANPVWSLRDGEVITGLAVRCGAWVDGVGLLTNQQRSSPWFGGQGGGLIMAVPPTQHRLVGLYATAGGWMDQIGIYYQ</sequence>
<dbReference type="PROSITE" id="PS51752">
    <property type="entry name" value="JACALIN_LECTIN"/>
    <property type="match status" value="1"/>
</dbReference>
<dbReference type="InterPro" id="IPR036404">
    <property type="entry name" value="Jacalin-like_lectin_dom_sf"/>
</dbReference>
<dbReference type="Gene3D" id="2.100.10.30">
    <property type="entry name" value="Jacalin-like lectin domain"/>
    <property type="match status" value="1"/>
</dbReference>
<dbReference type="PANTHER" id="PTHR21054:SF2">
    <property type="entry name" value="MIP04191P"/>
    <property type="match status" value="1"/>
</dbReference>
<evidence type="ECO:0000259" key="1">
    <source>
        <dbReference type="PROSITE" id="PS51752"/>
    </source>
</evidence>
<evidence type="ECO:0000313" key="3">
    <source>
        <dbReference type="Proteomes" id="UP000193560"/>
    </source>
</evidence>
<dbReference type="InterPro" id="IPR021917">
    <property type="entry name" value="Unchr_Zn-peptidase-like"/>
</dbReference>
<comment type="caution">
    <text evidence="2">The sequence shown here is derived from an EMBL/GenBank/DDBJ whole genome shotgun (WGS) entry which is preliminary data.</text>
</comment>
<dbReference type="Pfam" id="PF01419">
    <property type="entry name" value="Jacalin"/>
    <property type="match status" value="1"/>
</dbReference>
<name>A0A1X2HZ51_9FUNG</name>
<dbReference type="Proteomes" id="UP000193560">
    <property type="component" value="Unassembled WGS sequence"/>
</dbReference>
<dbReference type="AlphaFoldDB" id="A0A1X2HZ51"/>
<protein>
    <submittedName>
        <fullName evidence="2">Putative peptidase family-domain-containing protein</fullName>
    </submittedName>
</protein>
<organism evidence="2 3">
    <name type="scientific">Absidia repens</name>
    <dbReference type="NCBI Taxonomy" id="90262"/>
    <lineage>
        <taxon>Eukaryota</taxon>
        <taxon>Fungi</taxon>
        <taxon>Fungi incertae sedis</taxon>
        <taxon>Mucoromycota</taxon>
        <taxon>Mucoromycotina</taxon>
        <taxon>Mucoromycetes</taxon>
        <taxon>Mucorales</taxon>
        <taxon>Cunninghamellaceae</taxon>
        <taxon>Absidia</taxon>
    </lineage>
</organism>
<keyword evidence="3" id="KW-1185">Reference proteome</keyword>
<gene>
    <name evidence="2" type="ORF">BCR42DRAFT_427959</name>
</gene>